<dbReference type="AlphaFoldDB" id="A0AAW0GZ41"/>
<evidence type="ECO:0000256" key="3">
    <source>
        <dbReference type="SAM" id="Phobius"/>
    </source>
</evidence>
<reference evidence="4 5" key="1">
    <citation type="journal article" date="2023" name="bioRxiv">
        <title>Conserved and derived expression patterns and positive selection on dental genes reveal complex evolutionary context of ever-growing rodent molars.</title>
        <authorList>
            <person name="Calamari Z.T."/>
            <person name="Song A."/>
            <person name="Cohen E."/>
            <person name="Akter M."/>
            <person name="Roy R.D."/>
            <person name="Hallikas O."/>
            <person name="Christensen M.M."/>
            <person name="Li P."/>
            <person name="Marangoni P."/>
            <person name="Jernvall J."/>
            <person name="Klein O.D."/>
        </authorList>
    </citation>
    <scope>NUCLEOTIDE SEQUENCE [LARGE SCALE GENOMIC DNA]</scope>
    <source>
        <strain evidence="4">V071</strain>
    </source>
</reference>
<dbReference type="GO" id="GO:0008289">
    <property type="term" value="F:lipid binding"/>
    <property type="evidence" value="ECO:0007669"/>
    <property type="project" value="InterPro"/>
</dbReference>
<sequence length="365" mass="39016">MADGAARVNSGSDPSPPIGAPGHPVSCKESCQDPLSDTKTTAVMGSPARKGFIESVVQYLLDTRSTEALQFLLTKEEAWKQLEEEASLWEALAEIIPDPNVEDEDELQNDRQERKSFLDACPQVKQELKERIRKLHALADKIDKVYRGCTITQVVAISTGAVTGVLTILGLALAPAMAEFSLGLSATALGLGAAAAVTSVSATIVEKVSTASAEAEASELLSVSKDTVKAIKEVVEKSAPRLVSVFKNSFRNLEVIKKSIASPALPKPAKPRLAINAKYLINTGSTKQVEKTFGGTALAMIKGAWITGAATAGFFLALDVVSIIVDSKHLQKGAKAESAAKLRQQAQDQEHKLQELIWVHYSLTQ</sequence>
<feature type="transmembrane region" description="Helical" evidence="3">
    <location>
        <begin position="154"/>
        <end position="174"/>
    </location>
</feature>
<gene>
    <name evidence="4" type="ORF">U0070_003274</name>
</gene>
<keyword evidence="3" id="KW-0472">Membrane</keyword>
<dbReference type="GO" id="GO:0005576">
    <property type="term" value="C:extracellular region"/>
    <property type="evidence" value="ECO:0007669"/>
    <property type="project" value="InterPro"/>
</dbReference>
<evidence type="ECO:0000313" key="4">
    <source>
        <dbReference type="EMBL" id="KAK7795643.1"/>
    </source>
</evidence>
<evidence type="ECO:0000256" key="2">
    <source>
        <dbReference type="SAM" id="MobiDB-lite"/>
    </source>
</evidence>
<dbReference type="GO" id="GO:0006869">
    <property type="term" value="P:lipid transport"/>
    <property type="evidence" value="ECO:0007669"/>
    <property type="project" value="InterPro"/>
</dbReference>
<evidence type="ECO:0000256" key="1">
    <source>
        <dbReference type="ARBA" id="ARBA00010090"/>
    </source>
</evidence>
<feature type="region of interest" description="Disordered" evidence="2">
    <location>
        <begin position="1"/>
        <end position="37"/>
    </location>
</feature>
<organism evidence="4 5">
    <name type="scientific">Myodes glareolus</name>
    <name type="common">Bank vole</name>
    <name type="synonym">Clethrionomys glareolus</name>
    <dbReference type="NCBI Taxonomy" id="447135"/>
    <lineage>
        <taxon>Eukaryota</taxon>
        <taxon>Metazoa</taxon>
        <taxon>Chordata</taxon>
        <taxon>Craniata</taxon>
        <taxon>Vertebrata</taxon>
        <taxon>Euteleostomi</taxon>
        <taxon>Mammalia</taxon>
        <taxon>Eutheria</taxon>
        <taxon>Euarchontoglires</taxon>
        <taxon>Glires</taxon>
        <taxon>Rodentia</taxon>
        <taxon>Myomorpha</taxon>
        <taxon>Muroidea</taxon>
        <taxon>Cricetidae</taxon>
        <taxon>Arvicolinae</taxon>
        <taxon>Myodes</taxon>
    </lineage>
</organism>
<keyword evidence="3" id="KW-1133">Transmembrane helix</keyword>
<keyword evidence="3" id="KW-0812">Transmembrane</keyword>
<name>A0AAW0GZ41_MYOGA</name>
<dbReference type="Pfam" id="PF05461">
    <property type="entry name" value="ApoL"/>
    <property type="match status" value="1"/>
</dbReference>
<protein>
    <recommendedName>
        <fullName evidence="6">Apolipoprotein L3</fullName>
    </recommendedName>
</protein>
<dbReference type="GO" id="GO:0042157">
    <property type="term" value="P:lipoprotein metabolic process"/>
    <property type="evidence" value="ECO:0007669"/>
    <property type="project" value="InterPro"/>
</dbReference>
<proteinExistence type="inferred from homology"/>
<accession>A0AAW0GZ41</accession>
<keyword evidence="5" id="KW-1185">Reference proteome</keyword>
<comment type="similarity">
    <text evidence="1">Belongs to the apolipoprotein L family.</text>
</comment>
<dbReference type="Proteomes" id="UP001488838">
    <property type="component" value="Unassembled WGS sequence"/>
</dbReference>
<evidence type="ECO:0008006" key="6">
    <source>
        <dbReference type="Google" id="ProtNLM"/>
    </source>
</evidence>
<feature type="transmembrane region" description="Helical" evidence="3">
    <location>
        <begin position="304"/>
        <end position="325"/>
    </location>
</feature>
<dbReference type="PANTHER" id="PTHR14096:SF27">
    <property type="entry name" value="APOLIPOPROTEIN L2"/>
    <property type="match status" value="1"/>
</dbReference>
<dbReference type="PANTHER" id="PTHR14096">
    <property type="entry name" value="APOLIPOPROTEIN L"/>
    <property type="match status" value="1"/>
</dbReference>
<dbReference type="InterPro" id="IPR008405">
    <property type="entry name" value="ApoL"/>
</dbReference>
<dbReference type="GO" id="GO:0016020">
    <property type="term" value="C:membrane"/>
    <property type="evidence" value="ECO:0007669"/>
    <property type="project" value="TreeGrafter"/>
</dbReference>
<dbReference type="EMBL" id="JBBHLL010001967">
    <property type="protein sequence ID" value="KAK7795643.1"/>
    <property type="molecule type" value="Genomic_DNA"/>
</dbReference>
<evidence type="ECO:0000313" key="5">
    <source>
        <dbReference type="Proteomes" id="UP001488838"/>
    </source>
</evidence>
<comment type="caution">
    <text evidence="4">The sequence shown here is derived from an EMBL/GenBank/DDBJ whole genome shotgun (WGS) entry which is preliminary data.</text>
</comment>